<evidence type="ECO:0000256" key="5">
    <source>
        <dbReference type="SAM" id="Phobius"/>
    </source>
</evidence>
<dbReference type="Proteomes" id="UP000492821">
    <property type="component" value="Unassembled WGS sequence"/>
</dbReference>
<feature type="transmembrane region" description="Helical" evidence="5">
    <location>
        <begin position="30"/>
        <end position="54"/>
    </location>
</feature>
<keyword evidence="2 5" id="KW-0812">Transmembrane</keyword>
<evidence type="ECO:0000313" key="7">
    <source>
        <dbReference type="WBParaSite" id="Pan_g17950.t1"/>
    </source>
</evidence>
<comment type="subcellular location">
    <subcellularLocation>
        <location evidence="1">Membrane</location>
        <topology evidence="1">Multi-pass membrane protein</topology>
    </subcellularLocation>
</comment>
<feature type="transmembrane region" description="Helical" evidence="5">
    <location>
        <begin position="274"/>
        <end position="294"/>
    </location>
</feature>
<dbReference type="InterPro" id="IPR005178">
    <property type="entry name" value="Ostalpha/TMEM184C"/>
</dbReference>
<dbReference type="WBParaSite" id="Pan_g17950.t1">
    <property type="protein sequence ID" value="Pan_g17950.t1"/>
    <property type="gene ID" value="Pan_g17950"/>
</dbReference>
<feature type="transmembrane region" description="Helical" evidence="5">
    <location>
        <begin position="66"/>
        <end position="87"/>
    </location>
</feature>
<reference evidence="6" key="1">
    <citation type="journal article" date="2013" name="Genetics">
        <title>The draft genome and transcriptome of Panagrellus redivivus are shaped by the harsh demands of a free-living lifestyle.</title>
        <authorList>
            <person name="Srinivasan J."/>
            <person name="Dillman A.R."/>
            <person name="Macchietto M.G."/>
            <person name="Heikkinen L."/>
            <person name="Lakso M."/>
            <person name="Fracchia K.M."/>
            <person name="Antoshechkin I."/>
            <person name="Mortazavi A."/>
            <person name="Wong G."/>
            <person name="Sternberg P.W."/>
        </authorList>
    </citation>
    <scope>NUCLEOTIDE SEQUENCE [LARGE SCALE GENOMIC DNA]</scope>
    <source>
        <strain evidence="6">MT8872</strain>
    </source>
</reference>
<feature type="transmembrane region" description="Helical" evidence="5">
    <location>
        <begin position="164"/>
        <end position="185"/>
    </location>
</feature>
<dbReference type="SMART" id="SM01417">
    <property type="entry name" value="Solute_trans_a"/>
    <property type="match status" value="1"/>
</dbReference>
<sequence length="331" mass="37955">MTLHEATSEHEHQHPPTVVNWIQGMDIQDLAFLVASTVCCFIVILIGIIEYTYVRRHVTYESIRHYLTWVVFMLPATTFVSVLGMYYPRSAMFLEILSASYLMITLGMLIKLTEHLFGSRKAIVSYMNTHGIKINLNALFLCTKKLCCLPELRPTAFRIHCLEWLVYQTAFVRIITMTTVMMGFFENFHAESMVTTVSEAIMAVSLFFCIYGTEVMKDNTEEAMKPFNFGHIHNIFNASHIIMVVGKGVFLTLIKNGYIEVGTILQHEARALYLTFFVYSVSAVFLSIYSLIVFNPKRNALFDRYGIARPIFHRTEEVPLVELLAKSPRTP</sequence>
<dbReference type="GO" id="GO:0016020">
    <property type="term" value="C:membrane"/>
    <property type="evidence" value="ECO:0007669"/>
    <property type="project" value="UniProtKB-SubCell"/>
</dbReference>
<evidence type="ECO:0000313" key="6">
    <source>
        <dbReference type="Proteomes" id="UP000492821"/>
    </source>
</evidence>
<accession>A0A7E4V8L8</accession>
<evidence type="ECO:0000256" key="3">
    <source>
        <dbReference type="ARBA" id="ARBA00022989"/>
    </source>
</evidence>
<dbReference type="Pfam" id="PF03619">
    <property type="entry name" value="Solute_trans_a"/>
    <property type="match status" value="1"/>
</dbReference>
<evidence type="ECO:0000256" key="4">
    <source>
        <dbReference type="ARBA" id="ARBA00023136"/>
    </source>
</evidence>
<protein>
    <submittedName>
        <fullName evidence="7">Serpentine receptor class gamma</fullName>
    </submittedName>
</protein>
<keyword evidence="3 5" id="KW-1133">Transmembrane helix</keyword>
<organism evidence="6 7">
    <name type="scientific">Panagrellus redivivus</name>
    <name type="common">Microworm</name>
    <dbReference type="NCBI Taxonomy" id="6233"/>
    <lineage>
        <taxon>Eukaryota</taxon>
        <taxon>Metazoa</taxon>
        <taxon>Ecdysozoa</taxon>
        <taxon>Nematoda</taxon>
        <taxon>Chromadorea</taxon>
        <taxon>Rhabditida</taxon>
        <taxon>Tylenchina</taxon>
        <taxon>Panagrolaimomorpha</taxon>
        <taxon>Panagrolaimoidea</taxon>
        <taxon>Panagrolaimidae</taxon>
        <taxon>Panagrellus</taxon>
    </lineage>
</organism>
<evidence type="ECO:0000256" key="2">
    <source>
        <dbReference type="ARBA" id="ARBA00022692"/>
    </source>
</evidence>
<evidence type="ECO:0000256" key="1">
    <source>
        <dbReference type="ARBA" id="ARBA00004141"/>
    </source>
</evidence>
<name>A0A7E4V8L8_PANRE</name>
<keyword evidence="6" id="KW-1185">Reference proteome</keyword>
<feature type="transmembrane region" description="Helical" evidence="5">
    <location>
        <begin position="93"/>
        <end position="112"/>
    </location>
</feature>
<proteinExistence type="predicted"/>
<dbReference type="PANTHER" id="PTHR23423">
    <property type="entry name" value="ORGANIC SOLUTE TRANSPORTER-RELATED"/>
    <property type="match status" value="1"/>
</dbReference>
<feature type="transmembrane region" description="Helical" evidence="5">
    <location>
        <begin position="197"/>
        <end position="214"/>
    </location>
</feature>
<keyword evidence="4 5" id="KW-0472">Membrane</keyword>
<reference evidence="7" key="2">
    <citation type="submission" date="2020-10" db="UniProtKB">
        <authorList>
            <consortium name="WormBaseParasite"/>
        </authorList>
    </citation>
    <scope>IDENTIFICATION</scope>
</reference>
<feature type="transmembrane region" description="Helical" evidence="5">
    <location>
        <begin position="235"/>
        <end position="254"/>
    </location>
</feature>
<dbReference type="AlphaFoldDB" id="A0A7E4V8L8"/>